<evidence type="ECO:0000313" key="2">
    <source>
        <dbReference type="EMBL" id="MBD8029112.1"/>
    </source>
</evidence>
<gene>
    <name evidence="2" type="ORF">H9627_02005</name>
</gene>
<name>A0A8I0HL30_9CORY</name>
<dbReference type="EMBL" id="JACSPR010000001">
    <property type="protein sequence ID" value="MBD8029112.1"/>
    <property type="molecule type" value="Genomic_DNA"/>
</dbReference>
<keyword evidence="3" id="KW-1185">Reference proteome</keyword>
<feature type="signal peptide" evidence="1">
    <location>
        <begin position="1"/>
        <end position="28"/>
    </location>
</feature>
<evidence type="ECO:0000256" key="1">
    <source>
        <dbReference type="SAM" id="SignalP"/>
    </source>
</evidence>
<reference evidence="2 3" key="1">
    <citation type="submission" date="2020-08" db="EMBL/GenBank/DDBJ databases">
        <title>A Genomic Blueprint of the Chicken Gut Microbiome.</title>
        <authorList>
            <person name="Gilroy R."/>
            <person name="Ravi A."/>
            <person name="Getino M."/>
            <person name="Pursley I."/>
            <person name="Horton D.L."/>
            <person name="Alikhan N.-F."/>
            <person name="Baker D."/>
            <person name="Gharbi K."/>
            <person name="Hall N."/>
            <person name="Watson M."/>
            <person name="Adriaenssens E.M."/>
            <person name="Foster-Nyarko E."/>
            <person name="Jarju S."/>
            <person name="Secka A."/>
            <person name="Antonio M."/>
            <person name="Oren A."/>
            <person name="Chaudhuri R."/>
            <person name="La Ragione R.M."/>
            <person name="Hildebrand F."/>
            <person name="Pallen M.J."/>
        </authorList>
    </citation>
    <scope>NUCLEOTIDE SEQUENCE [LARGE SCALE GENOMIC DNA]</scope>
    <source>
        <strain evidence="2 3">Sa1YVA5</strain>
    </source>
</reference>
<dbReference type="Proteomes" id="UP000650224">
    <property type="component" value="Unassembled WGS sequence"/>
</dbReference>
<dbReference type="AlphaFoldDB" id="A0A8I0HL30"/>
<protein>
    <recommendedName>
        <fullName evidence="4">Secreted protein</fullName>
    </recommendedName>
</protein>
<accession>A0A8I0HL30</accession>
<evidence type="ECO:0000313" key="3">
    <source>
        <dbReference type="Proteomes" id="UP000650224"/>
    </source>
</evidence>
<comment type="caution">
    <text evidence="2">The sequence shown here is derived from an EMBL/GenBank/DDBJ whole genome shotgun (WGS) entry which is preliminary data.</text>
</comment>
<feature type="chain" id="PRO_5034348698" description="Secreted protein" evidence="1">
    <location>
        <begin position="29"/>
        <end position="219"/>
    </location>
</feature>
<dbReference type="RefSeq" id="WP_191732342.1">
    <property type="nucleotide sequence ID" value="NZ_JACSPR010000001.1"/>
</dbReference>
<sequence>MKIRVLALTTGIVAALAAGIIATPVANAAQLTVAGDKCTITYSENELKASLRSEAAAGQAIVAELKRLLPGAAADINLALDNGLNDNAVNARIEAAAVAAGFNAGEAYDLLDRALWVRDVDARYAALSEGARTVTLTRTEAARLIREAPGYQYWGPRERGTWSVRGNAVLRNSEKAVIASQAPHIPMLQACVDGRPGTYNVTDPGTGSSGSSGFSFGSS</sequence>
<proteinExistence type="predicted"/>
<organism evidence="2 3">
    <name type="scientific">Corynebacterium gallinarum</name>
    <dbReference type="NCBI Taxonomy" id="2762214"/>
    <lineage>
        <taxon>Bacteria</taxon>
        <taxon>Bacillati</taxon>
        <taxon>Actinomycetota</taxon>
        <taxon>Actinomycetes</taxon>
        <taxon>Mycobacteriales</taxon>
        <taxon>Corynebacteriaceae</taxon>
        <taxon>Corynebacterium</taxon>
    </lineage>
</organism>
<keyword evidence="1" id="KW-0732">Signal</keyword>
<evidence type="ECO:0008006" key="4">
    <source>
        <dbReference type="Google" id="ProtNLM"/>
    </source>
</evidence>